<reference evidence="2 3" key="1">
    <citation type="submission" date="2014-04" db="EMBL/GenBank/DDBJ databases">
        <title>Evolutionary Origins and Diversification of the Mycorrhizal Mutualists.</title>
        <authorList>
            <consortium name="DOE Joint Genome Institute"/>
            <consortium name="Mycorrhizal Genomics Consortium"/>
            <person name="Kohler A."/>
            <person name="Kuo A."/>
            <person name="Nagy L.G."/>
            <person name="Floudas D."/>
            <person name="Copeland A."/>
            <person name="Barry K.W."/>
            <person name="Cichocki N."/>
            <person name="Veneault-Fourrey C."/>
            <person name="LaButti K."/>
            <person name="Lindquist E.A."/>
            <person name="Lipzen A."/>
            <person name="Lundell T."/>
            <person name="Morin E."/>
            <person name="Murat C."/>
            <person name="Riley R."/>
            <person name="Ohm R."/>
            <person name="Sun H."/>
            <person name="Tunlid A."/>
            <person name="Henrissat B."/>
            <person name="Grigoriev I.V."/>
            <person name="Hibbett D.S."/>
            <person name="Martin F."/>
        </authorList>
    </citation>
    <scope>NUCLEOTIDE SEQUENCE [LARGE SCALE GENOMIC DNA]</scope>
    <source>
        <strain evidence="2 3">Koide BX008</strain>
    </source>
</reference>
<dbReference type="HOGENOM" id="CLU_936805_0_0_1"/>
<dbReference type="AlphaFoldDB" id="A0A0C2SV00"/>
<feature type="region of interest" description="Disordered" evidence="1">
    <location>
        <begin position="1"/>
        <end position="69"/>
    </location>
</feature>
<gene>
    <name evidence="2" type="ORF">M378DRAFT_9503</name>
</gene>
<proteinExistence type="predicted"/>
<dbReference type="OrthoDB" id="3069732at2759"/>
<dbReference type="Proteomes" id="UP000054549">
    <property type="component" value="Unassembled WGS sequence"/>
</dbReference>
<evidence type="ECO:0000313" key="3">
    <source>
        <dbReference type="Proteomes" id="UP000054549"/>
    </source>
</evidence>
<sequence length="297" mass="31946">MVNARATRQTLSPSATQMPQTSMRGNSIRPSNLCPPSTFQPVFQPLRPAARPRTRKDLIPSLTPDSLPKSVNELLDSSLEVGCARCGGVVEIPTSRASPDSDGDPSFKRVVQALLDDDENDTFSFPIPTEAANNSYGPSVLPPTGPLPTASSEASSASVFRVHIIDEDENHIGTLCVSERECTSGFDFTGELKKLDESVGSDSKSFVEQLETAFMTPAKVDLDVNALLQTEDDLVKLNMSTSTSSSNRLNGELNASFKFGGRPKPQASPVKSEKDKLLTLSDIIPPIAKTAPNERLI</sequence>
<dbReference type="STRING" id="946122.A0A0C2SV00"/>
<dbReference type="InParanoid" id="A0A0C2SV00"/>
<feature type="compositionally biased region" description="Polar residues" evidence="1">
    <location>
        <begin position="1"/>
        <end position="41"/>
    </location>
</feature>
<accession>A0A0C2SV00</accession>
<evidence type="ECO:0000256" key="1">
    <source>
        <dbReference type="SAM" id="MobiDB-lite"/>
    </source>
</evidence>
<dbReference type="EMBL" id="KN818232">
    <property type="protein sequence ID" value="KIL67255.1"/>
    <property type="molecule type" value="Genomic_DNA"/>
</dbReference>
<organism evidence="2 3">
    <name type="scientific">Amanita muscaria (strain Koide BX008)</name>
    <dbReference type="NCBI Taxonomy" id="946122"/>
    <lineage>
        <taxon>Eukaryota</taxon>
        <taxon>Fungi</taxon>
        <taxon>Dikarya</taxon>
        <taxon>Basidiomycota</taxon>
        <taxon>Agaricomycotina</taxon>
        <taxon>Agaricomycetes</taxon>
        <taxon>Agaricomycetidae</taxon>
        <taxon>Agaricales</taxon>
        <taxon>Pluteineae</taxon>
        <taxon>Amanitaceae</taxon>
        <taxon>Amanita</taxon>
    </lineage>
</organism>
<name>A0A0C2SV00_AMAMK</name>
<feature type="region of interest" description="Disordered" evidence="1">
    <location>
        <begin position="254"/>
        <end position="273"/>
    </location>
</feature>
<protein>
    <submittedName>
        <fullName evidence="2">Uncharacterized protein</fullName>
    </submittedName>
</protein>
<evidence type="ECO:0000313" key="2">
    <source>
        <dbReference type="EMBL" id="KIL67255.1"/>
    </source>
</evidence>
<keyword evidence="3" id="KW-1185">Reference proteome</keyword>